<name>A0A5R9ILJ2_9GAMM</name>
<dbReference type="RefSeq" id="WP_138321738.1">
    <property type="nucleotide sequence ID" value="NZ_VCBC01000024.1"/>
</dbReference>
<dbReference type="InterPro" id="IPR026268">
    <property type="entry name" value="RseC"/>
</dbReference>
<accession>A0A5R9ILJ2</accession>
<feature type="transmembrane region" description="Helical" evidence="1">
    <location>
        <begin position="81"/>
        <end position="100"/>
    </location>
</feature>
<keyword evidence="3" id="KW-1185">Reference proteome</keyword>
<reference evidence="2 3" key="1">
    <citation type="submission" date="2019-05" db="EMBL/GenBank/DDBJ databases">
        <title>Genome sequences of Thalassotalea litorea 1K03283.</title>
        <authorList>
            <person name="Zhang D."/>
        </authorList>
    </citation>
    <scope>NUCLEOTIDE SEQUENCE [LARGE SCALE GENOMIC DNA]</scope>
    <source>
        <strain evidence="2 3">MCCC 1K03283</strain>
    </source>
</reference>
<evidence type="ECO:0000256" key="1">
    <source>
        <dbReference type="SAM" id="Phobius"/>
    </source>
</evidence>
<protein>
    <submittedName>
        <fullName evidence="2">Transcriptional regulator</fullName>
    </submittedName>
</protein>
<dbReference type="PIRSF" id="PIRSF004923">
    <property type="entry name" value="RseC"/>
    <property type="match status" value="1"/>
</dbReference>
<sequence length="162" mass="17673">MIEETARVTRVEGNQVDVESVVKSGCSSCQQVDTCGSGQIAKGLGVRYMKLTLTTSLELKPGDEVVIALPQNHLLSAAMQVYLLPLIGLIIAAAIGQFLLVQQWQLHELSALSVGVFGGIGGFYLARYIQRQPQRKQALDVKILRKCDKSADPRVIPVNIRN</sequence>
<dbReference type="InterPro" id="IPR007359">
    <property type="entry name" value="SigmaE_reg_RseC_MucC"/>
</dbReference>
<keyword evidence="1" id="KW-0472">Membrane</keyword>
<gene>
    <name evidence="2" type="ORF">FE810_16605</name>
</gene>
<proteinExistence type="predicted"/>
<dbReference type="EMBL" id="VCBC01000024">
    <property type="protein sequence ID" value="TLU59909.1"/>
    <property type="molecule type" value="Genomic_DNA"/>
</dbReference>
<dbReference type="Proteomes" id="UP000307790">
    <property type="component" value="Unassembled WGS sequence"/>
</dbReference>
<dbReference type="PANTHER" id="PTHR35867">
    <property type="entry name" value="PROTEIN RSEC"/>
    <property type="match status" value="1"/>
</dbReference>
<dbReference type="PANTHER" id="PTHR35867:SF1">
    <property type="entry name" value="PROTEIN RSEC"/>
    <property type="match status" value="1"/>
</dbReference>
<keyword evidence="1" id="KW-0812">Transmembrane</keyword>
<evidence type="ECO:0000313" key="3">
    <source>
        <dbReference type="Proteomes" id="UP000307790"/>
    </source>
</evidence>
<dbReference type="OrthoDB" id="9795854at2"/>
<dbReference type="Pfam" id="PF04246">
    <property type="entry name" value="RseC_MucC"/>
    <property type="match status" value="1"/>
</dbReference>
<comment type="caution">
    <text evidence="2">The sequence shown here is derived from an EMBL/GenBank/DDBJ whole genome shotgun (WGS) entry which is preliminary data.</text>
</comment>
<organism evidence="2 3">
    <name type="scientific">Thalassotalea litorea</name>
    <dbReference type="NCBI Taxonomy" id="2020715"/>
    <lineage>
        <taxon>Bacteria</taxon>
        <taxon>Pseudomonadati</taxon>
        <taxon>Pseudomonadota</taxon>
        <taxon>Gammaproteobacteria</taxon>
        <taxon>Alteromonadales</taxon>
        <taxon>Colwelliaceae</taxon>
        <taxon>Thalassotalea</taxon>
    </lineage>
</organism>
<dbReference type="AlphaFoldDB" id="A0A5R9ILJ2"/>
<feature type="transmembrane region" description="Helical" evidence="1">
    <location>
        <begin position="106"/>
        <end position="126"/>
    </location>
</feature>
<keyword evidence="1" id="KW-1133">Transmembrane helix</keyword>
<evidence type="ECO:0000313" key="2">
    <source>
        <dbReference type="EMBL" id="TLU59909.1"/>
    </source>
</evidence>